<organism evidence="9 10">
    <name type="scientific">Ideonella paludis</name>
    <dbReference type="NCBI Taxonomy" id="1233411"/>
    <lineage>
        <taxon>Bacteria</taxon>
        <taxon>Pseudomonadati</taxon>
        <taxon>Pseudomonadota</taxon>
        <taxon>Betaproteobacteria</taxon>
        <taxon>Burkholderiales</taxon>
        <taxon>Sphaerotilaceae</taxon>
        <taxon>Ideonella</taxon>
    </lineage>
</organism>
<feature type="transmembrane region" description="Helical" evidence="7">
    <location>
        <begin position="63"/>
        <end position="80"/>
    </location>
</feature>
<dbReference type="PANTHER" id="PTHR31885">
    <property type="entry name" value="GH04784P"/>
    <property type="match status" value="1"/>
</dbReference>
<feature type="signal peptide" evidence="8">
    <location>
        <begin position="1"/>
        <end position="23"/>
    </location>
</feature>
<keyword evidence="10" id="KW-1185">Reference proteome</keyword>
<name>A0ABS5DZI9_9BURK</name>
<proteinExistence type="inferred from homology"/>
<dbReference type="Pfam" id="PF07947">
    <property type="entry name" value="YhhN"/>
    <property type="match status" value="1"/>
</dbReference>
<feature type="region of interest" description="Disordered" evidence="6">
    <location>
        <begin position="223"/>
        <end position="243"/>
    </location>
</feature>
<feature type="transmembrane region" description="Helical" evidence="7">
    <location>
        <begin position="142"/>
        <end position="160"/>
    </location>
</feature>
<feature type="transmembrane region" description="Helical" evidence="7">
    <location>
        <begin position="110"/>
        <end position="130"/>
    </location>
</feature>
<evidence type="ECO:0000256" key="2">
    <source>
        <dbReference type="ARBA" id="ARBA00007375"/>
    </source>
</evidence>
<keyword evidence="3 7" id="KW-0812">Transmembrane</keyword>
<evidence type="ECO:0000256" key="8">
    <source>
        <dbReference type="SAM" id="SignalP"/>
    </source>
</evidence>
<dbReference type="InterPro" id="IPR012506">
    <property type="entry name" value="TMEM86B-like"/>
</dbReference>
<comment type="caution">
    <text evidence="9">The sequence shown here is derived from an EMBL/GenBank/DDBJ whole genome shotgun (WGS) entry which is preliminary data.</text>
</comment>
<protein>
    <submittedName>
        <fullName evidence="9">Lysoplasmalogenase</fullName>
    </submittedName>
</protein>
<evidence type="ECO:0000256" key="6">
    <source>
        <dbReference type="SAM" id="MobiDB-lite"/>
    </source>
</evidence>
<evidence type="ECO:0000256" key="7">
    <source>
        <dbReference type="SAM" id="Phobius"/>
    </source>
</evidence>
<evidence type="ECO:0000256" key="5">
    <source>
        <dbReference type="ARBA" id="ARBA00023136"/>
    </source>
</evidence>
<feature type="transmembrane region" description="Helical" evidence="7">
    <location>
        <begin position="33"/>
        <end position="51"/>
    </location>
</feature>
<feature type="transmembrane region" description="Helical" evidence="7">
    <location>
        <begin position="86"/>
        <end position="103"/>
    </location>
</feature>
<dbReference type="PROSITE" id="PS51257">
    <property type="entry name" value="PROKAR_LIPOPROTEIN"/>
    <property type="match status" value="1"/>
</dbReference>
<keyword evidence="5 7" id="KW-0472">Membrane</keyword>
<accession>A0ABS5DZI9</accession>
<evidence type="ECO:0000313" key="10">
    <source>
        <dbReference type="Proteomes" id="UP000672097"/>
    </source>
</evidence>
<comment type="similarity">
    <text evidence="2">Belongs to the TMEM86 family.</text>
</comment>
<dbReference type="RefSeq" id="WP_210809932.1">
    <property type="nucleotide sequence ID" value="NZ_JAGQDG010000005.1"/>
</dbReference>
<evidence type="ECO:0000256" key="1">
    <source>
        <dbReference type="ARBA" id="ARBA00004141"/>
    </source>
</evidence>
<dbReference type="EMBL" id="JAGQDG010000005">
    <property type="protein sequence ID" value="MBQ0936573.1"/>
    <property type="molecule type" value="Genomic_DNA"/>
</dbReference>
<evidence type="ECO:0000256" key="3">
    <source>
        <dbReference type="ARBA" id="ARBA00022692"/>
    </source>
</evidence>
<keyword evidence="4 7" id="KW-1133">Transmembrane helix</keyword>
<evidence type="ECO:0000256" key="4">
    <source>
        <dbReference type="ARBA" id="ARBA00022989"/>
    </source>
</evidence>
<comment type="subcellular location">
    <subcellularLocation>
        <location evidence="1">Membrane</location>
        <topology evidence="1">Multi-pass membrane protein</topology>
    </subcellularLocation>
</comment>
<feature type="chain" id="PRO_5047251667" evidence="8">
    <location>
        <begin position="24"/>
        <end position="243"/>
    </location>
</feature>
<gene>
    <name evidence="9" type="ORF">KAK11_14645</name>
</gene>
<dbReference type="Proteomes" id="UP000672097">
    <property type="component" value="Unassembled WGS sequence"/>
</dbReference>
<feature type="transmembrane region" description="Helical" evidence="7">
    <location>
        <begin position="167"/>
        <end position="186"/>
    </location>
</feature>
<sequence length="243" mass="25658">MTLRASPAALAALLLGCASLAIASAPWALNLPWLNFVFKPLATLVIIAYAWGRGLSEPLLRRWVVAGLVLSLGGDIALLWPEQGFLPGLVSFLLAHLCYLWAFTRRQRLAAWWPAFAAYALIAAAVLSQLWPGVPGPLRGPVLAYVLCLGAMAAQAAVLWRQGEPRGCVLAVGGALFMLSDALLATNKFAGPLPLASLWVLSSYWAAQWCIATGLAPKAASLTSSASPASSTPQSPSAWRGSR</sequence>
<keyword evidence="8" id="KW-0732">Signal</keyword>
<reference evidence="9 10" key="1">
    <citation type="submission" date="2021-04" db="EMBL/GenBank/DDBJ databases">
        <title>The genome sequence of type strain Ideonella paludis KCTC 32238.</title>
        <authorList>
            <person name="Liu Y."/>
        </authorList>
    </citation>
    <scope>NUCLEOTIDE SEQUENCE [LARGE SCALE GENOMIC DNA]</scope>
    <source>
        <strain evidence="9 10">KCTC 32238</strain>
    </source>
</reference>
<dbReference type="PANTHER" id="PTHR31885:SF6">
    <property type="entry name" value="GH04784P"/>
    <property type="match status" value="1"/>
</dbReference>
<evidence type="ECO:0000313" key="9">
    <source>
        <dbReference type="EMBL" id="MBQ0936573.1"/>
    </source>
</evidence>